<feature type="domain" description="GST C-terminal" evidence="7">
    <location>
        <begin position="87"/>
        <end position="204"/>
    </location>
</feature>
<accession>A0ABQ7SN30</accession>
<dbReference type="InterPro" id="IPR004045">
    <property type="entry name" value="Glutathione_S-Trfase_N"/>
</dbReference>
<dbReference type="PANTHER" id="PTHR11571">
    <property type="entry name" value="GLUTATHIONE S-TRANSFERASE"/>
    <property type="match status" value="1"/>
</dbReference>
<dbReference type="Gene3D" id="1.20.1050.10">
    <property type="match status" value="2"/>
</dbReference>
<evidence type="ECO:0000256" key="4">
    <source>
        <dbReference type="ARBA" id="ARBA00022490"/>
    </source>
</evidence>
<dbReference type="InterPro" id="IPR040079">
    <property type="entry name" value="Glutathione_S-Trfase"/>
</dbReference>
<feature type="domain" description="GST N-terminal" evidence="6">
    <location>
        <begin position="1"/>
        <end position="85"/>
    </location>
</feature>
<sequence length="524" mass="62222">MHWIMSQKPLAHAIRLLLEYTETPYEDKQYSPGPAPEFDISQWTSEKEKLGLDFPNLPYLIDGDKKITQSNAILRYIARKHKMCGETEEEIIQVDILENQLMDFRMGLGKICYNPDFEKLKPEYIEQLPGKLKLLSQFLGNRKWFVGNKITYIDFIAYDFFDVHQMFQPKCLDEFKNLKDFLDRFELPYLIDGERKITQSNAILRYIARKHKMCGETEEEIIRMDILENQVMDFGNDLARICYSPDFEKLKPAYIEQLPGKLKLFSQFLGDRTWFAENKLTYVDFLAYDVLDVHRIFQPKCLDQFKNLKDFLDRFELAHSIRLLLEYTGTPYEDKLYSCGEAPDYDKSQWINEKEKLGLDFPNLPYLIDGKTKLTQSNAILRYIARKHKLCGETEEEIFRVDMLENQVMDFRMSLVMICYNPDFEKLKPGYLEQLPGKLKLFSQFLGDRKWFAGDKITFVDFLMYDVLDQNRMFEPKCLDQFKNLQDFLTRFEALEKIAAYMNSSRFMKTPINNKMAKWCNKKE</sequence>
<comment type="subcellular location">
    <subcellularLocation>
        <location evidence="1">Cytoplasm</location>
    </subcellularLocation>
</comment>
<dbReference type="CDD" id="cd03209">
    <property type="entry name" value="GST_C_Mu"/>
    <property type="match status" value="1"/>
</dbReference>
<dbReference type="Pfam" id="PF00043">
    <property type="entry name" value="GST_C"/>
    <property type="match status" value="3"/>
</dbReference>
<dbReference type="PRINTS" id="PR01267">
    <property type="entry name" value="GSTRNSFRASEM"/>
</dbReference>
<dbReference type="EC" id="2.5.1.18" evidence="3"/>
<dbReference type="InterPro" id="IPR004046">
    <property type="entry name" value="GST_C"/>
</dbReference>
<dbReference type="InterPro" id="IPR036282">
    <property type="entry name" value="Glutathione-S-Trfase_C_sf"/>
</dbReference>
<dbReference type="PROSITE" id="PS50404">
    <property type="entry name" value="GST_NTER"/>
    <property type="match status" value="3"/>
</dbReference>
<dbReference type="Pfam" id="PF02798">
    <property type="entry name" value="GST_N"/>
    <property type="match status" value="2"/>
</dbReference>
<dbReference type="InterPro" id="IPR010987">
    <property type="entry name" value="Glutathione-S-Trfase_C-like"/>
</dbReference>
<evidence type="ECO:0000259" key="7">
    <source>
        <dbReference type="PROSITE" id="PS50405"/>
    </source>
</evidence>
<dbReference type="InterPro" id="IPR003081">
    <property type="entry name" value="GST_mu"/>
</dbReference>
<name>A0ABQ7SN30_PHRPL</name>
<feature type="domain" description="GST C-terminal" evidence="7">
    <location>
        <begin position="217"/>
        <end position="332"/>
    </location>
</feature>
<dbReference type="PROSITE" id="PS50405">
    <property type="entry name" value="GST_CTER"/>
    <property type="match status" value="3"/>
</dbReference>
<dbReference type="SUPFAM" id="SSF47616">
    <property type="entry name" value="GST C-terminal domain-like"/>
    <property type="match status" value="3"/>
</dbReference>
<gene>
    <name evidence="8" type="ORF">JD844_018181</name>
</gene>
<evidence type="ECO:0000313" key="8">
    <source>
        <dbReference type="EMBL" id="KAH0618735.1"/>
    </source>
</evidence>
<comment type="similarity">
    <text evidence="2">Belongs to the GST superfamily. Mu family.</text>
</comment>
<dbReference type="Gene3D" id="1.20.1050.130">
    <property type="match status" value="1"/>
</dbReference>
<organism evidence="8 9">
    <name type="scientific">Phrynosoma platyrhinos</name>
    <name type="common">Desert horned lizard</name>
    <dbReference type="NCBI Taxonomy" id="52577"/>
    <lineage>
        <taxon>Eukaryota</taxon>
        <taxon>Metazoa</taxon>
        <taxon>Chordata</taxon>
        <taxon>Craniata</taxon>
        <taxon>Vertebrata</taxon>
        <taxon>Euteleostomi</taxon>
        <taxon>Lepidosauria</taxon>
        <taxon>Squamata</taxon>
        <taxon>Bifurcata</taxon>
        <taxon>Unidentata</taxon>
        <taxon>Episquamata</taxon>
        <taxon>Toxicofera</taxon>
        <taxon>Iguania</taxon>
        <taxon>Phrynosomatidae</taxon>
        <taxon>Phrynosomatinae</taxon>
        <taxon>Phrynosoma</taxon>
    </lineage>
</organism>
<dbReference type="Gene3D" id="3.40.30.10">
    <property type="entry name" value="Glutaredoxin"/>
    <property type="match status" value="2"/>
</dbReference>
<dbReference type="Proteomes" id="UP000826234">
    <property type="component" value="Unassembled WGS sequence"/>
</dbReference>
<evidence type="ECO:0000313" key="9">
    <source>
        <dbReference type="Proteomes" id="UP000826234"/>
    </source>
</evidence>
<feature type="domain" description="GST C-terminal" evidence="7">
    <location>
        <begin position="394"/>
        <end position="512"/>
    </location>
</feature>
<comment type="caution">
    <text evidence="8">The sequence shown here is derived from an EMBL/GenBank/DDBJ whole genome shotgun (WGS) entry which is preliminary data.</text>
</comment>
<evidence type="ECO:0000259" key="6">
    <source>
        <dbReference type="PROSITE" id="PS50404"/>
    </source>
</evidence>
<dbReference type="SUPFAM" id="SSF52833">
    <property type="entry name" value="Thioredoxin-like"/>
    <property type="match status" value="3"/>
</dbReference>
<dbReference type="InterPro" id="IPR050213">
    <property type="entry name" value="GST_superfamily"/>
</dbReference>
<dbReference type="CDD" id="cd03075">
    <property type="entry name" value="GST_N_Mu"/>
    <property type="match status" value="2"/>
</dbReference>
<reference evidence="8 9" key="1">
    <citation type="journal article" date="2022" name="Gigascience">
        <title>A chromosome-level genome assembly and annotation of the desert horned lizard, Phrynosoma platyrhinos, provides insight into chromosomal rearrangements among reptiles.</title>
        <authorList>
            <person name="Koochekian N."/>
            <person name="Ascanio A."/>
            <person name="Farleigh K."/>
            <person name="Card D.C."/>
            <person name="Schield D.R."/>
            <person name="Castoe T.A."/>
            <person name="Jezkova T."/>
        </authorList>
    </citation>
    <scope>NUCLEOTIDE SEQUENCE [LARGE SCALE GENOMIC DNA]</scope>
    <source>
        <tissue evidence="8">Liver</tissue>
    </source>
</reference>
<dbReference type="SFLD" id="SFLDS00019">
    <property type="entry name" value="Glutathione_Transferase_(cytos"/>
    <property type="match status" value="3"/>
</dbReference>
<evidence type="ECO:0000256" key="1">
    <source>
        <dbReference type="ARBA" id="ARBA00004496"/>
    </source>
</evidence>
<keyword evidence="5" id="KW-0808">Transferase</keyword>
<proteinExistence type="inferred from homology"/>
<evidence type="ECO:0000256" key="2">
    <source>
        <dbReference type="ARBA" id="ARBA00005861"/>
    </source>
</evidence>
<keyword evidence="9" id="KW-1185">Reference proteome</keyword>
<feature type="domain" description="GST N-terminal" evidence="6">
    <location>
        <begin position="305"/>
        <end position="392"/>
    </location>
</feature>
<dbReference type="InterPro" id="IPR036249">
    <property type="entry name" value="Thioredoxin-like_sf"/>
</dbReference>
<feature type="domain" description="GST N-terminal" evidence="6">
    <location>
        <begin position="130"/>
        <end position="215"/>
    </location>
</feature>
<dbReference type="EMBL" id="JAIPUX010005289">
    <property type="protein sequence ID" value="KAH0618735.1"/>
    <property type="molecule type" value="Genomic_DNA"/>
</dbReference>
<evidence type="ECO:0000256" key="3">
    <source>
        <dbReference type="ARBA" id="ARBA00012452"/>
    </source>
</evidence>
<dbReference type="PANTHER" id="PTHR11571:SF133">
    <property type="entry name" value="GLUTATHIONE S-TRANSFERASE MU 3"/>
    <property type="match status" value="1"/>
</dbReference>
<keyword evidence="4" id="KW-0963">Cytoplasm</keyword>
<evidence type="ECO:0000256" key="5">
    <source>
        <dbReference type="ARBA" id="ARBA00022679"/>
    </source>
</evidence>
<protein>
    <recommendedName>
        <fullName evidence="3">glutathione transferase</fullName>
        <ecNumber evidence="3">2.5.1.18</ecNumber>
    </recommendedName>
</protein>